<reference evidence="6 7" key="1">
    <citation type="submission" date="2019-05" db="EMBL/GenBank/DDBJ databases">
        <title>Georgenia *** sp. nov., and Georgenia *** sp. nov., isolated from the intestinal contents of plateau pika (Ochotona curzoniae) in the Qinghai-Tibet plateau of China.</title>
        <authorList>
            <person name="Tian Z."/>
        </authorList>
    </citation>
    <scope>NUCLEOTIDE SEQUENCE [LARGE SCALE GENOMIC DNA]</scope>
    <source>
        <strain evidence="6 7">Z294</strain>
    </source>
</reference>
<feature type="domain" description="Glycosyl transferase family 1" evidence="4">
    <location>
        <begin position="196"/>
        <end position="330"/>
    </location>
</feature>
<gene>
    <name evidence="6" type="ORF">FE251_12780</name>
</gene>
<evidence type="ECO:0000259" key="5">
    <source>
        <dbReference type="Pfam" id="PF13439"/>
    </source>
</evidence>
<dbReference type="PANTHER" id="PTHR45947">
    <property type="entry name" value="SULFOQUINOVOSYL TRANSFERASE SQD2"/>
    <property type="match status" value="1"/>
</dbReference>
<dbReference type="RefSeq" id="WP_139071233.1">
    <property type="nucleotide sequence ID" value="NZ_CP040899.1"/>
</dbReference>
<dbReference type="Proteomes" id="UP000313948">
    <property type="component" value="Chromosome"/>
</dbReference>
<dbReference type="Pfam" id="PF13439">
    <property type="entry name" value="Glyco_transf_4"/>
    <property type="match status" value="1"/>
</dbReference>
<keyword evidence="3" id="KW-0808">Transferase</keyword>
<evidence type="ECO:0000313" key="7">
    <source>
        <dbReference type="Proteomes" id="UP000313948"/>
    </source>
</evidence>
<name>A0ABX5VPI5_9MICO</name>
<protein>
    <recommendedName>
        <fullName evidence="1">D-inositol 3-phosphate glycosyltransferase</fullName>
    </recommendedName>
</protein>
<proteinExistence type="predicted"/>
<organism evidence="6 7">
    <name type="scientific">Georgenia wutianyii</name>
    <dbReference type="NCBI Taxonomy" id="2585135"/>
    <lineage>
        <taxon>Bacteria</taxon>
        <taxon>Bacillati</taxon>
        <taxon>Actinomycetota</taxon>
        <taxon>Actinomycetes</taxon>
        <taxon>Micrococcales</taxon>
        <taxon>Bogoriellaceae</taxon>
        <taxon>Georgenia</taxon>
    </lineage>
</organism>
<dbReference type="PANTHER" id="PTHR45947:SF3">
    <property type="entry name" value="SULFOQUINOVOSYL TRANSFERASE SQD2"/>
    <property type="match status" value="1"/>
</dbReference>
<dbReference type="EMBL" id="CP040899">
    <property type="protein sequence ID" value="QDB80160.1"/>
    <property type="molecule type" value="Genomic_DNA"/>
</dbReference>
<keyword evidence="2" id="KW-0328">Glycosyltransferase</keyword>
<sequence length="389" mass="41134">MRVLHVSDCFPPRTGGIETQVHDLAVHQAAAGFDVHVATATAGADGARRATRVLGSGVRVHRMASALTLGVPVNPRGTWLLREAVTRLRPDVVHVHAGVVSPFALDGVVAAHLKGVPLAVTWHCMLDGFVTGFRGLTRLAHLPGEGAAVSAVSRVAGERVARMLRREDVLVVPNGLDVEEWRPTGAGPAVEHGPLRLVATQRMAPRKRVAPLVEIVAEAHRRLGPGPGGAPRVHLTVIGSGPEETRVRALVRHHRLEDVVSLLGGLHRDELAARYAQEHVFVAPAQLEAFGIAGLEARAAGLPVVAGRGTGVSEYITDGVDGLLTPDRSDGLGDAASDAALTNAVVRLAEDRDLLGRLRAHARTVPPAADWRDVRAACERLYERAGAAL</sequence>
<evidence type="ECO:0000256" key="1">
    <source>
        <dbReference type="ARBA" id="ARBA00021292"/>
    </source>
</evidence>
<dbReference type="Pfam" id="PF00534">
    <property type="entry name" value="Glycos_transf_1"/>
    <property type="match status" value="1"/>
</dbReference>
<dbReference type="CDD" id="cd03801">
    <property type="entry name" value="GT4_PimA-like"/>
    <property type="match status" value="1"/>
</dbReference>
<dbReference type="Gene3D" id="3.40.50.2000">
    <property type="entry name" value="Glycogen Phosphorylase B"/>
    <property type="match status" value="2"/>
</dbReference>
<dbReference type="SUPFAM" id="SSF53756">
    <property type="entry name" value="UDP-Glycosyltransferase/glycogen phosphorylase"/>
    <property type="match status" value="1"/>
</dbReference>
<evidence type="ECO:0000313" key="6">
    <source>
        <dbReference type="EMBL" id="QDB80160.1"/>
    </source>
</evidence>
<dbReference type="InterPro" id="IPR050194">
    <property type="entry name" value="Glycosyltransferase_grp1"/>
</dbReference>
<feature type="domain" description="Glycosyltransferase subfamily 4-like N-terminal" evidence="5">
    <location>
        <begin position="15"/>
        <end position="179"/>
    </location>
</feature>
<evidence type="ECO:0000256" key="3">
    <source>
        <dbReference type="ARBA" id="ARBA00022679"/>
    </source>
</evidence>
<evidence type="ECO:0000256" key="2">
    <source>
        <dbReference type="ARBA" id="ARBA00022676"/>
    </source>
</evidence>
<evidence type="ECO:0000259" key="4">
    <source>
        <dbReference type="Pfam" id="PF00534"/>
    </source>
</evidence>
<accession>A0ABX5VPI5</accession>
<keyword evidence="7" id="KW-1185">Reference proteome</keyword>
<dbReference type="InterPro" id="IPR001296">
    <property type="entry name" value="Glyco_trans_1"/>
</dbReference>
<dbReference type="InterPro" id="IPR028098">
    <property type="entry name" value="Glyco_trans_4-like_N"/>
</dbReference>